<keyword evidence="6" id="KW-1185">Reference proteome</keyword>
<protein>
    <submittedName>
        <fullName evidence="5">Regulatory protein, luxR family</fullName>
    </submittedName>
</protein>
<gene>
    <name evidence="5" type="ORF">SAMN06265827_1642</name>
</gene>
<proteinExistence type="predicted"/>
<keyword evidence="1" id="KW-0805">Transcription regulation</keyword>
<dbReference type="SUPFAM" id="SSF46894">
    <property type="entry name" value="C-terminal effector domain of the bipartite response regulators"/>
    <property type="match status" value="1"/>
</dbReference>
<keyword evidence="3" id="KW-0804">Transcription</keyword>
<evidence type="ECO:0000256" key="3">
    <source>
        <dbReference type="ARBA" id="ARBA00023163"/>
    </source>
</evidence>
<evidence type="ECO:0000313" key="6">
    <source>
        <dbReference type="Proteomes" id="UP000219573"/>
    </source>
</evidence>
<keyword evidence="2" id="KW-0238">DNA-binding</keyword>
<name>A0A285IJ83_9FIRM</name>
<dbReference type="InterPro" id="IPR036388">
    <property type="entry name" value="WH-like_DNA-bd_sf"/>
</dbReference>
<evidence type="ECO:0000259" key="4">
    <source>
        <dbReference type="PROSITE" id="PS50043"/>
    </source>
</evidence>
<evidence type="ECO:0000256" key="2">
    <source>
        <dbReference type="ARBA" id="ARBA00023125"/>
    </source>
</evidence>
<reference evidence="6" key="1">
    <citation type="submission" date="2017-09" db="EMBL/GenBank/DDBJ databases">
        <authorList>
            <person name="Varghese N."/>
            <person name="Submissions S."/>
        </authorList>
    </citation>
    <scope>NUCLEOTIDE SEQUENCE [LARGE SCALE GENOMIC DNA]</scope>
    <source>
        <strain evidence="6">MSL47</strain>
    </source>
</reference>
<dbReference type="PANTHER" id="PTHR43214:SF43">
    <property type="entry name" value="TWO-COMPONENT RESPONSE REGULATOR"/>
    <property type="match status" value="1"/>
</dbReference>
<evidence type="ECO:0000256" key="1">
    <source>
        <dbReference type="ARBA" id="ARBA00023015"/>
    </source>
</evidence>
<dbReference type="PRINTS" id="PR00038">
    <property type="entry name" value="HTHLUXR"/>
</dbReference>
<dbReference type="GO" id="GO:0006355">
    <property type="term" value="P:regulation of DNA-templated transcription"/>
    <property type="evidence" value="ECO:0007669"/>
    <property type="project" value="InterPro"/>
</dbReference>
<dbReference type="Gene3D" id="1.10.10.10">
    <property type="entry name" value="Winged helix-like DNA-binding domain superfamily/Winged helix DNA-binding domain"/>
    <property type="match status" value="1"/>
</dbReference>
<dbReference type="SMART" id="SM00421">
    <property type="entry name" value="HTH_LUXR"/>
    <property type="match status" value="1"/>
</dbReference>
<dbReference type="InterPro" id="IPR039420">
    <property type="entry name" value="WalR-like"/>
</dbReference>
<dbReference type="PANTHER" id="PTHR43214">
    <property type="entry name" value="TWO-COMPONENT RESPONSE REGULATOR"/>
    <property type="match status" value="1"/>
</dbReference>
<dbReference type="Pfam" id="PF01590">
    <property type="entry name" value="GAF"/>
    <property type="match status" value="1"/>
</dbReference>
<dbReference type="AlphaFoldDB" id="A0A285IJ83"/>
<dbReference type="Gene3D" id="3.30.450.40">
    <property type="match status" value="1"/>
</dbReference>
<dbReference type="CDD" id="cd06170">
    <property type="entry name" value="LuxR_C_like"/>
    <property type="match status" value="1"/>
</dbReference>
<organism evidence="5 6">
    <name type="scientific">Orenia metallireducens</name>
    <dbReference type="NCBI Taxonomy" id="1413210"/>
    <lineage>
        <taxon>Bacteria</taxon>
        <taxon>Bacillati</taxon>
        <taxon>Bacillota</taxon>
        <taxon>Clostridia</taxon>
        <taxon>Halanaerobiales</taxon>
        <taxon>Halobacteroidaceae</taxon>
        <taxon>Orenia</taxon>
    </lineage>
</organism>
<feature type="domain" description="HTH luxR-type" evidence="4">
    <location>
        <begin position="191"/>
        <end position="256"/>
    </location>
</feature>
<dbReference type="PROSITE" id="PS50043">
    <property type="entry name" value="HTH_LUXR_2"/>
    <property type="match status" value="1"/>
</dbReference>
<dbReference type="GO" id="GO:0003677">
    <property type="term" value="F:DNA binding"/>
    <property type="evidence" value="ECO:0007669"/>
    <property type="project" value="UniProtKB-KW"/>
</dbReference>
<dbReference type="InterPro" id="IPR029016">
    <property type="entry name" value="GAF-like_dom_sf"/>
</dbReference>
<dbReference type="InterPro" id="IPR000792">
    <property type="entry name" value="Tscrpt_reg_LuxR_C"/>
</dbReference>
<accession>A0A285IJ83</accession>
<sequence>MDIIKSAEKEVLLSWGRCTTEGLSNNLITPKVILTDKELEAKLQKNNMLISIFKESIREIKDFIGENYCFILTDFEGILLEVSGNRRIIERLKKIKIEKGSSFAEESIGSNAISMAMNLKEEMYLAGEDHYCDFMKQWNCFALPLQKEDGIIGYLDVSTVKSNFEKELIAIALLLRDQIIYNCDKYENAQELDRETGLSRKQKKMLTYLAQGLTEREIAEKMTCCESTIKYHKKKIWDLLGVSSTVESVVKAIKTGSISVKDINL</sequence>
<dbReference type="InterPro" id="IPR016032">
    <property type="entry name" value="Sig_transdc_resp-reg_C-effctor"/>
</dbReference>
<dbReference type="EMBL" id="OBDZ01000064">
    <property type="protein sequence ID" value="SNY48035.1"/>
    <property type="molecule type" value="Genomic_DNA"/>
</dbReference>
<dbReference type="OrthoDB" id="1954582at2"/>
<dbReference type="RefSeq" id="WP_097019701.1">
    <property type="nucleotide sequence ID" value="NZ_OBDZ01000064.1"/>
</dbReference>
<evidence type="ECO:0000313" key="5">
    <source>
        <dbReference type="EMBL" id="SNY48035.1"/>
    </source>
</evidence>
<dbReference type="Proteomes" id="UP000219573">
    <property type="component" value="Unassembled WGS sequence"/>
</dbReference>
<dbReference type="InterPro" id="IPR003018">
    <property type="entry name" value="GAF"/>
</dbReference>
<dbReference type="Pfam" id="PF00196">
    <property type="entry name" value="GerE"/>
    <property type="match status" value="1"/>
</dbReference>